<sequence>MKDLTMEDTVNNNSQGKSKDRETIELMKEPVIEIGSSSTRCTRSATRSKEVKEETQRNHTQMEKHILSCGKSKDKYEGCSAQGSQAGKKVKGEETDEMEKKRKTNTSDSTDSLRKRSNVEAVVVNDIMLLYVESTISKKVEVEKGKPASSVWNIRRLRKRETTELEDGGFGLLPIKPSYQVKRTFLKGECSQGPRSLRKDLGKQVPGDETVTKFKTDLENMFGTAERTTKKSKEDAVDEEKGKSTPMAIVVYDQVDEAKEFDACSECPQFVSSVTEKVDLEVQKS</sequence>
<dbReference type="Proteomes" id="UP001055879">
    <property type="component" value="Linkage Group LG08"/>
</dbReference>
<dbReference type="EMBL" id="CM042054">
    <property type="protein sequence ID" value="KAI3707280.1"/>
    <property type="molecule type" value="Genomic_DNA"/>
</dbReference>
<organism evidence="1 2">
    <name type="scientific">Arctium lappa</name>
    <name type="common">Greater burdock</name>
    <name type="synonym">Lappa major</name>
    <dbReference type="NCBI Taxonomy" id="4217"/>
    <lineage>
        <taxon>Eukaryota</taxon>
        <taxon>Viridiplantae</taxon>
        <taxon>Streptophyta</taxon>
        <taxon>Embryophyta</taxon>
        <taxon>Tracheophyta</taxon>
        <taxon>Spermatophyta</taxon>
        <taxon>Magnoliopsida</taxon>
        <taxon>eudicotyledons</taxon>
        <taxon>Gunneridae</taxon>
        <taxon>Pentapetalae</taxon>
        <taxon>asterids</taxon>
        <taxon>campanulids</taxon>
        <taxon>Asterales</taxon>
        <taxon>Asteraceae</taxon>
        <taxon>Carduoideae</taxon>
        <taxon>Cardueae</taxon>
        <taxon>Arctiinae</taxon>
        <taxon>Arctium</taxon>
    </lineage>
</organism>
<keyword evidence="2" id="KW-1185">Reference proteome</keyword>
<reference evidence="2" key="1">
    <citation type="journal article" date="2022" name="Mol. Ecol. Resour.">
        <title>The genomes of chicory, endive, great burdock and yacon provide insights into Asteraceae palaeo-polyploidization history and plant inulin production.</title>
        <authorList>
            <person name="Fan W."/>
            <person name="Wang S."/>
            <person name="Wang H."/>
            <person name="Wang A."/>
            <person name="Jiang F."/>
            <person name="Liu H."/>
            <person name="Zhao H."/>
            <person name="Xu D."/>
            <person name="Zhang Y."/>
        </authorList>
    </citation>
    <scope>NUCLEOTIDE SEQUENCE [LARGE SCALE GENOMIC DNA]</scope>
    <source>
        <strain evidence="2">cv. Niubang</strain>
    </source>
</reference>
<gene>
    <name evidence="1" type="ORF">L6452_25664</name>
</gene>
<evidence type="ECO:0000313" key="2">
    <source>
        <dbReference type="Proteomes" id="UP001055879"/>
    </source>
</evidence>
<proteinExistence type="predicted"/>
<evidence type="ECO:0000313" key="1">
    <source>
        <dbReference type="EMBL" id="KAI3707280.1"/>
    </source>
</evidence>
<name>A0ACB9ACC2_ARCLA</name>
<reference evidence="1 2" key="2">
    <citation type="journal article" date="2022" name="Mol. Ecol. Resour.">
        <title>The genomes of chicory, endive, great burdock and yacon provide insights into Asteraceae paleo-polyploidization history and plant inulin production.</title>
        <authorList>
            <person name="Fan W."/>
            <person name="Wang S."/>
            <person name="Wang H."/>
            <person name="Wang A."/>
            <person name="Jiang F."/>
            <person name="Liu H."/>
            <person name="Zhao H."/>
            <person name="Xu D."/>
            <person name="Zhang Y."/>
        </authorList>
    </citation>
    <scope>NUCLEOTIDE SEQUENCE [LARGE SCALE GENOMIC DNA]</scope>
    <source>
        <strain evidence="2">cv. Niubang</strain>
    </source>
</reference>
<comment type="caution">
    <text evidence="1">The sequence shown here is derived from an EMBL/GenBank/DDBJ whole genome shotgun (WGS) entry which is preliminary data.</text>
</comment>
<protein>
    <submittedName>
        <fullName evidence="1">Uncharacterized protein</fullName>
    </submittedName>
</protein>
<accession>A0ACB9ACC2</accession>